<dbReference type="Gene3D" id="3.40.1160.10">
    <property type="entry name" value="Acetylglutamate kinase-like"/>
    <property type="match status" value="1"/>
</dbReference>
<dbReference type="Pfam" id="PF00696">
    <property type="entry name" value="AA_kinase"/>
    <property type="match status" value="1"/>
</dbReference>
<evidence type="ECO:0000256" key="4">
    <source>
        <dbReference type="NCBIfam" id="TIGR00746"/>
    </source>
</evidence>
<keyword evidence="8" id="KW-1185">Reference proteome</keyword>
<dbReference type="InterPro" id="IPR036393">
    <property type="entry name" value="AceGlu_kinase-like_sf"/>
</dbReference>
<dbReference type="NCBIfam" id="TIGR00746">
    <property type="entry name" value="arcC"/>
    <property type="match status" value="1"/>
</dbReference>
<dbReference type="NCBIfam" id="NF009008">
    <property type="entry name" value="PRK12354.1"/>
    <property type="match status" value="1"/>
</dbReference>
<dbReference type="CDD" id="cd04235">
    <property type="entry name" value="AAK_CK"/>
    <property type="match status" value="1"/>
</dbReference>
<comment type="similarity">
    <text evidence="1 5">Belongs to the carbamate kinase family.</text>
</comment>
<dbReference type="GO" id="GO:0016301">
    <property type="term" value="F:kinase activity"/>
    <property type="evidence" value="ECO:0007669"/>
    <property type="project" value="UniProtKB-KW"/>
</dbReference>
<dbReference type="SUPFAM" id="SSF53633">
    <property type="entry name" value="Carbamate kinase-like"/>
    <property type="match status" value="1"/>
</dbReference>
<reference evidence="8" key="1">
    <citation type="journal article" date="2019" name="Int. J. Syst. Evol. Microbiol.">
        <title>The Global Catalogue of Microorganisms (GCM) 10K type strain sequencing project: providing services to taxonomists for standard genome sequencing and annotation.</title>
        <authorList>
            <consortium name="The Broad Institute Genomics Platform"/>
            <consortium name="The Broad Institute Genome Sequencing Center for Infectious Disease"/>
            <person name="Wu L."/>
            <person name="Ma J."/>
        </authorList>
    </citation>
    <scope>NUCLEOTIDE SEQUENCE [LARGE SCALE GENOMIC DNA]</scope>
    <source>
        <strain evidence="8">JCM 18531</strain>
    </source>
</reference>
<dbReference type="PIRSF" id="PIRSF000723">
    <property type="entry name" value="Carbamate_kin"/>
    <property type="match status" value="1"/>
</dbReference>
<name>A0ABP8WMH6_9ACTN</name>
<keyword evidence="3 5" id="KW-0418">Kinase</keyword>
<dbReference type="Proteomes" id="UP001499974">
    <property type="component" value="Unassembled WGS sequence"/>
</dbReference>
<protein>
    <recommendedName>
        <fullName evidence="4 5">Carbamate kinase</fullName>
    </recommendedName>
</protein>
<evidence type="ECO:0000256" key="1">
    <source>
        <dbReference type="ARBA" id="ARBA00011066"/>
    </source>
</evidence>
<evidence type="ECO:0000256" key="2">
    <source>
        <dbReference type="ARBA" id="ARBA00022679"/>
    </source>
</evidence>
<dbReference type="PANTHER" id="PTHR30409:SF1">
    <property type="entry name" value="CARBAMATE KINASE-RELATED"/>
    <property type="match status" value="1"/>
</dbReference>
<keyword evidence="2 5" id="KW-0808">Transferase</keyword>
<dbReference type="PANTHER" id="PTHR30409">
    <property type="entry name" value="CARBAMATE KINASE"/>
    <property type="match status" value="1"/>
</dbReference>
<evidence type="ECO:0000259" key="6">
    <source>
        <dbReference type="Pfam" id="PF00696"/>
    </source>
</evidence>
<organism evidence="7 8">
    <name type="scientific">Nocardioides conyzicola</name>
    <dbReference type="NCBI Taxonomy" id="1651781"/>
    <lineage>
        <taxon>Bacteria</taxon>
        <taxon>Bacillati</taxon>
        <taxon>Actinomycetota</taxon>
        <taxon>Actinomycetes</taxon>
        <taxon>Propionibacteriales</taxon>
        <taxon>Nocardioidaceae</taxon>
        <taxon>Nocardioides</taxon>
    </lineage>
</organism>
<evidence type="ECO:0000313" key="8">
    <source>
        <dbReference type="Proteomes" id="UP001499974"/>
    </source>
</evidence>
<dbReference type="InterPro" id="IPR001048">
    <property type="entry name" value="Asp/Glu/Uridylate_kinase"/>
</dbReference>
<accession>A0ABP8WMH6</accession>
<dbReference type="RefSeq" id="WP_345518308.1">
    <property type="nucleotide sequence ID" value="NZ_BAABKM010000001.1"/>
</dbReference>
<proteinExistence type="inferred from homology"/>
<feature type="domain" description="Aspartate/glutamate/uridylate kinase" evidence="6">
    <location>
        <begin position="1"/>
        <end position="279"/>
    </location>
</feature>
<dbReference type="InterPro" id="IPR003964">
    <property type="entry name" value="Carb_kinase"/>
</dbReference>
<comment type="caution">
    <text evidence="7">The sequence shown here is derived from an EMBL/GenBank/DDBJ whole genome shotgun (WGS) entry which is preliminary data.</text>
</comment>
<evidence type="ECO:0000256" key="5">
    <source>
        <dbReference type="PIRNR" id="PIRNR000723"/>
    </source>
</evidence>
<sequence length="308" mass="32758">MRVVVALGGNALLRRGEPMTAENQRSNVRGAAPALASVAKAHQLVLSHGNGPQVGLLALQAAAYEDVDPYPLDVLGAQTEGMIGYVLEQELGNVMPRDVPLATILTMVQVDPADPAFLDPTKFVGPVYSRADAHRLTAEKSWVFKPDGDTWRRVVPSPQPRHIFEIRPIRWLLEHGVVLICAGGGGVPTMFLPAAETTLVGVEAVIDKDLASELLAREVDADLFVMATDVDAVYADWGTPQQRALGRVTTADLRATTFPAGSMGPKVEAACRFVEATGGRSAIGSLNQIQQIVDGEAGTQVVPGTEEP</sequence>
<evidence type="ECO:0000256" key="3">
    <source>
        <dbReference type="ARBA" id="ARBA00022777"/>
    </source>
</evidence>
<dbReference type="PRINTS" id="PR01469">
    <property type="entry name" value="CARBMTKINASE"/>
</dbReference>
<dbReference type="EMBL" id="BAABKM010000001">
    <property type="protein sequence ID" value="GAA4690945.1"/>
    <property type="molecule type" value="Genomic_DNA"/>
</dbReference>
<gene>
    <name evidence="7" type="primary">arcC_1</name>
    <name evidence="7" type="ORF">GCM10023349_01850</name>
</gene>
<evidence type="ECO:0000313" key="7">
    <source>
        <dbReference type="EMBL" id="GAA4690945.1"/>
    </source>
</evidence>